<dbReference type="EMBL" id="LAZR01040882">
    <property type="protein sequence ID" value="KKL13371.1"/>
    <property type="molecule type" value="Genomic_DNA"/>
</dbReference>
<protein>
    <submittedName>
        <fullName evidence="1">Uncharacterized protein</fullName>
    </submittedName>
</protein>
<evidence type="ECO:0000313" key="1">
    <source>
        <dbReference type="EMBL" id="KKL13371.1"/>
    </source>
</evidence>
<comment type="caution">
    <text evidence="1">The sequence shown here is derived from an EMBL/GenBank/DDBJ whole genome shotgun (WGS) entry which is preliminary data.</text>
</comment>
<sequence>PVRPPWNTDCEFCIQANSMFEEDRRGAEEYMLAHKKCVLCFVLVGESHYSEAVDRLGRCETCRERAVTA</sequence>
<dbReference type="AlphaFoldDB" id="A0A0F9D6F7"/>
<organism evidence="1">
    <name type="scientific">marine sediment metagenome</name>
    <dbReference type="NCBI Taxonomy" id="412755"/>
    <lineage>
        <taxon>unclassified sequences</taxon>
        <taxon>metagenomes</taxon>
        <taxon>ecological metagenomes</taxon>
    </lineage>
</organism>
<feature type="non-terminal residue" evidence="1">
    <location>
        <position position="1"/>
    </location>
</feature>
<accession>A0A0F9D6F7</accession>
<name>A0A0F9D6F7_9ZZZZ</name>
<gene>
    <name evidence="1" type="ORF">LCGC14_2526450</name>
</gene>
<proteinExistence type="predicted"/>
<reference evidence="1" key="1">
    <citation type="journal article" date="2015" name="Nature">
        <title>Complex archaea that bridge the gap between prokaryotes and eukaryotes.</title>
        <authorList>
            <person name="Spang A."/>
            <person name="Saw J.H."/>
            <person name="Jorgensen S.L."/>
            <person name="Zaremba-Niedzwiedzka K."/>
            <person name="Martijn J."/>
            <person name="Lind A.E."/>
            <person name="van Eijk R."/>
            <person name="Schleper C."/>
            <person name="Guy L."/>
            <person name="Ettema T.J."/>
        </authorList>
    </citation>
    <scope>NUCLEOTIDE SEQUENCE</scope>
</reference>